<dbReference type="AlphaFoldDB" id="A0A812RUM7"/>
<gene>
    <name evidence="2" type="ORF">SNAT2548_LOCUS25182</name>
</gene>
<evidence type="ECO:0000313" key="2">
    <source>
        <dbReference type="EMBL" id="CAE7456460.1"/>
    </source>
</evidence>
<accession>A0A812RUM7</accession>
<feature type="compositionally biased region" description="Polar residues" evidence="1">
    <location>
        <begin position="787"/>
        <end position="796"/>
    </location>
</feature>
<feature type="region of interest" description="Disordered" evidence="1">
    <location>
        <begin position="779"/>
        <end position="801"/>
    </location>
</feature>
<comment type="caution">
    <text evidence="2">The sequence shown here is derived from an EMBL/GenBank/DDBJ whole genome shotgun (WGS) entry which is preliminary data.</text>
</comment>
<name>A0A812RUM7_9DINO</name>
<organism evidence="2 3">
    <name type="scientific">Symbiodinium natans</name>
    <dbReference type="NCBI Taxonomy" id="878477"/>
    <lineage>
        <taxon>Eukaryota</taxon>
        <taxon>Sar</taxon>
        <taxon>Alveolata</taxon>
        <taxon>Dinophyceae</taxon>
        <taxon>Suessiales</taxon>
        <taxon>Symbiodiniaceae</taxon>
        <taxon>Symbiodinium</taxon>
    </lineage>
</organism>
<reference evidence="2" key="1">
    <citation type="submission" date="2021-02" db="EMBL/GenBank/DDBJ databases">
        <authorList>
            <person name="Dougan E. K."/>
            <person name="Rhodes N."/>
            <person name="Thang M."/>
            <person name="Chan C."/>
        </authorList>
    </citation>
    <scope>NUCLEOTIDE SEQUENCE</scope>
</reference>
<dbReference type="Proteomes" id="UP000604046">
    <property type="component" value="Unassembled WGS sequence"/>
</dbReference>
<dbReference type="EMBL" id="CAJNDS010002381">
    <property type="protein sequence ID" value="CAE7456460.1"/>
    <property type="molecule type" value="Genomic_DNA"/>
</dbReference>
<evidence type="ECO:0000313" key="3">
    <source>
        <dbReference type="Proteomes" id="UP000604046"/>
    </source>
</evidence>
<feature type="region of interest" description="Disordered" evidence="1">
    <location>
        <begin position="692"/>
        <end position="756"/>
    </location>
</feature>
<evidence type="ECO:0000256" key="1">
    <source>
        <dbReference type="SAM" id="MobiDB-lite"/>
    </source>
</evidence>
<protein>
    <submittedName>
        <fullName evidence="2">Uncharacterized protein</fullName>
    </submittedName>
</protein>
<sequence length="893" mass="95998">MPPRSRRHVRHNVCLRHQAPLPDDPVVSFSSDDDIPAFRASTSPALPSASAPPSMPDELTSLRLRVQALENQLHARDVLPAAGGSARAWFNHLRQFVYESPLPLLQGSGMPPLDVAVILALQETDACCAALGSALESLEARLLCGPTRFDPIAPVVPPAPWITDLRDQVRALSAMVDTHQRLLNGLAGWIPLSPCPVDPPPDTWAVGTTYRIAVLEAALGGVNASESSSTASSSVTSRLSRLEAQMAALQQSMTVMIRRRLLFLLTRQLYSEDGLLSESYRDYYKCLRGSGAASSATDFYVTVSSAIMDYTTFGNASNIEAFLNARNSQLDRWLGIARSARKDSDVVSELLRQPGGETHVVRLVVSYAPATLSAYFNCWDQWVSFCAVVSESPFSPSLRVLLDFLQVHARGTSQSAVGWIKGLRFVARRLEVLSLASALATSAVSSYARAAVATQRRETAPLPLSFVIWLEIQILDVNLSPARRLQCGAFLTCILASLRWSDALWSSPAKVHAVESAVLGCATRTKTTSRSMPWAALASGFTSRPVGSSGWGQVFVQLLQEAVHTTTSLHPNFEPDFLLSELGDDPWRPQLLGPLSRHRGILLLRSLLRDCYSSTPAEKRPDLDLIGVHSLKVTLLSVAKQLLLDENLRRQQGHHRSGSGAMPELYGRDDIAGPLELQQQVVRAVAAGFRPLRPSARGSRPPLPDVPFTVPALAPAEPGGDIPALSARPPAELDVDSSSDSADDDPGSGLVRAAASSSTSGTFDLVSFAPDGAPASTCVPLPAVTSDEANSSSSPDPTLGAAWQAAEDAEEFEFLFNPVSHVLHLAKTCDSSHPACQFRPTQPGEPSLRTGCGIRGCLAEGHLMRCSEVPAGSRLCLKHGCCREQSVQRALAA</sequence>
<proteinExistence type="predicted"/>
<feature type="compositionally biased region" description="Acidic residues" evidence="1">
    <location>
        <begin position="733"/>
        <end position="746"/>
    </location>
</feature>
<keyword evidence="3" id="KW-1185">Reference proteome</keyword>